<name>A0A9P7BFR1_9ASCO</name>
<dbReference type="EMBL" id="PUHW01000016">
    <property type="protein sequence ID" value="KAG0690842.1"/>
    <property type="molecule type" value="Genomic_DNA"/>
</dbReference>
<gene>
    <name evidence="2" type="ORF">C6P40_001102</name>
</gene>
<protein>
    <recommendedName>
        <fullName evidence="1">Large ribosomal subunit protein mL60</fullName>
    </recommendedName>
</protein>
<dbReference type="PANTHER" id="PTHR28271:SF1">
    <property type="entry name" value="LARGE RIBOSOMAL SUBUNIT PROTEIN ML60"/>
    <property type="match status" value="1"/>
</dbReference>
<accession>A0A9P7BFR1</accession>
<dbReference type="PANTHER" id="PTHR28271">
    <property type="entry name" value="54S RIBOSOMAL PROTEIN L31, MITOCHONDRIAL"/>
    <property type="match status" value="1"/>
</dbReference>
<dbReference type="GO" id="GO:0003735">
    <property type="term" value="F:structural constituent of ribosome"/>
    <property type="evidence" value="ECO:0007669"/>
    <property type="project" value="UniProtKB-UniRule"/>
</dbReference>
<dbReference type="Pfam" id="PF09784">
    <property type="entry name" value="L31"/>
    <property type="match status" value="1"/>
</dbReference>
<keyword evidence="3" id="KW-1185">Reference proteome</keyword>
<keyword evidence="1" id="KW-0496">Mitochondrion</keyword>
<comment type="caution">
    <text evidence="2">The sequence shown here is derived from an EMBL/GenBank/DDBJ whole genome shotgun (WGS) entry which is preliminary data.</text>
</comment>
<dbReference type="GO" id="GO:0032543">
    <property type="term" value="P:mitochondrial translation"/>
    <property type="evidence" value="ECO:0007669"/>
    <property type="project" value="UniProtKB-UniRule"/>
</dbReference>
<sequence>MFGPFRASAVSFSGLLWKRSWRLSAPQKRRQRHRMQTVDSNIAVLYEGLKANSMSSKKVDDLHFNFPKENEMKSKDKYTVFNKHARGYRKGVHFVPKWTKLSFRNNPENF</sequence>
<dbReference type="GO" id="GO:0005762">
    <property type="term" value="C:mitochondrial large ribosomal subunit"/>
    <property type="evidence" value="ECO:0007669"/>
    <property type="project" value="UniProtKB-UniRule"/>
</dbReference>
<proteinExistence type="predicted"/>
<keyword evidence="1" id="KW-0687">Ribonucleoprotein</keyword>
<dbReference type="PIRSF" id="PIRSF002216">
    <property type="entry name" value="MRPL31_prd"/>
    <property type="match status" value="1"/>
</dbReference>
<comment type="subcellular location">
    <subcellularLocation>
        <location evidence="1">Mitochondrion</location>
    </subcellularLocation>
</comment>
<dbReference type="InterPro" id="IPR016340">
    <property type="entry name" value="Ribosomal_mL60"/>
</dbReference>
<dbReference type="OrthoDB" id="2332379at2759"/>
<organism evidence="2 3">
    <name type="scientific">Pichia californica</name>
    <dbReference type="NCBI Taxonomy" id="460514"/>
    <lineage>
        <taxon>Eukaryota</taxon>
        <taxon>Fungi</taxon>
        <taxon>Dikarya</taxon>
        <taxon>Ascomycota</taxon>
        <taxon>Saccharomycotina</taxon>
        <taxon>Pichiomycetes</taxon>
        <taxon>Pichiales</taxon>
        <taxon>Pichiaceae</taxon>
        <taxon>Pichia</taxon>
    </lineage>
</organism>
<evidence type="ECO:0000313" key="3">
    <source>
        <dbReference type="Proteomes" id="UP000697127"/>
    </source>
</evidence>
<evidence type="ECO:0000313" key="2">
    <source>
        <dbReference type="EMBL" id="KAG0690842.1"/>
    </source>
</evidence>
<dbReference type="Proteomes" id="UP000697127">
    <property type="component" value="Unassembled WGS sequence"/>
</dbReference>
<reference evidence="2" key="1">
    <citation type="submission" date="2020-11" db="EMBL/GenBank/DDBJ databases">
        <title>Kefir isolates.</title>
        <authorList>
            <person name="Marcisauskas S."/>
            <person name="Kim Y."/>
            <person name="Blasche S."/>
        </authorList>
    </citation>
    <scope>NUCLEOTIDE SEQUENCE</scope>
    <source>
        <strain evidence="2">Olga-1</strain>
    </source>
</reference>
<comment type="subunit">
    <text evidence="1">Component of the mitochondrial large ribosomal subunit.</text>
</comment>
<evidence type="ECO:0000256" key="1">
    <source>
        <dbReference type="PIRNR" id="PIRNR002216"/>
    </source>
</evidence>
<dbReference type="AlphaFoldDB" id="A0A9P7BFR1"/>
<keyword evidence="1" id="KW-0689">Ribosomal protein</keyword>